<dbReference type="AlphaFoldDB" id="A0A212F9Z6"/>
<dbReference type="EMBL" id="AGBW02009541">
    <property type="protein sequence ID" value="OWR50550.1"/>
    <property type="molecule type" value="Genomic_DNA"/>
</dbReference>
<sequence length="42" mass="4686">MTAQRVGLTLERQLTLEREVALEIQMTAGKTVEGDRLTSPDQ</sequence>
<evidence type="ECO:0000313" key="2">
    <source>
        <dbReference type="Proteomes" id="UP000007151"/>
    </source>
</evidence>
<protein>
    <submittedName>
        <fullName evidence="1">Uncharacterized protein</fullName>
    </submittedName>
</protein>
<evidence type="ECO:0000313" key="1">
    <source>
        <dbReference type="EMBL" id="OWR50550.1"/>
    </source>
</evidence>
<keyword evidence="2" id="KW-1185">Reference proteome</keyword>
<dbReference type="InParanoid" id="A0A212F9Z6"/>
<dbReference type="KEGG" id="dpl:KGM_205496"/>
<comment type="caution">
    <text evidence="1">The sequence shown here is derived from an EMBL/GenBank/DDBJ whole genome shotgun (WGS) entry which is preliminary data.</text>
</comment>
<reference evidence="1 2" key="1">
    <citation type="journal article" date="2011" name="Cell">
        <title>The monarch butterfly genome yields insights into long-distance migration.</title>
        <authorList>
            <person name="Zhan S."/>
            <person name="Merlin C."/>
            <person name="Boore J.L."/>
            <person name="Reppert S.M."/>
        </authorList>
    </citation>
    <scope>NUCLEOTIDE SEQUENCE [LARGE SCALE GENOMIC DNA]</scope>
    <source>
        <strain evidence="1">F-2</strain>
    </source>
</reference>
<accession>A0A212F9Z6</accession>
<organism evidence="1 2">
    <name type="scientific">Danaus plexippus plexippus</name>
    <dbReference type="NCBI Taxonomy" id="278856"/>
    <lineage>
        <taxon>Eukaryota</taxon>
        <taxon>Metazoa</taxon>
        <taxon>Ecdysozoa</taxon>
        <taxon>Arthropoda</taxon>
        <taxon>Hexapoda</taxon>
        <taxon>Insecta</taxon>
        <taxon>Pterygota</taxon>
        <taxon>Neoptera</taxon>
        <taxon>Endopterygota</taxon>
        <taxon>Lepidoptera</taxon>
        <taxon>Glossata</taxon>
        <taxon>Ditrysia</taxon>
        <taxon>Papilionoidea</taxon>
        <taxon>Nymphalidae</taxon>
        <taxon>Danainae</taxon>
        <taxon>Danaini</taxon>
        <taxon>Danaina</taxon>
        <taxon>Danaus</taxon>
        <taxon>Danaus</taxon>
    </lineage>
</organism>
<gene>
    <name evidence="1" type="ORF">KGM_205496</name>
</gene>
<proteinExistence type="predicted"/>
<name>A0A212F9Z6_DANPL</name>
<dbReference type="Proteomes" id="UP000007151">
    <property type="component" value="Unassembled WGS sequence"/>
</dbReference>